<dbReference type="AlphaFoldDB" id="A0A286FCR8"/>
<dbReference type="EMBL" id="OCNH01000001">
    <property type="protein sequence ID" value="SOD81037.1"/>
    <property type="molecule type" value="Genomic_DNA"/>
</dbReference>
<sequence length="242" mass="25823">MSKSNAPASVAEQIRRLRQLGWAVCDTPGYTLTDTLLRFQHASVTPEGKRLTVDGEYGPQTQSALFDVYAPSLAEKLPQRVLVVAASQVGVSEVPVGSNAGPQIDMVLSSVGLGRGYPWCAAFVYWCFGQASRQLGVKNPCPKTAGVLNLWDLAGYRSTGLRRITAAQAQANPALVKPGMQFLLKLGSTSGHTGLVERVGAGGQLITLEGNTNQALSREGTGVFRLSRRTVKSVNLGFIEYA</sequence>
<proteinExistence type="predicted"/>
<dbReference type="Pfam" id="PF05257">
    <property type="entry name" value="CHAP"/>
    <property type="match status" value="1"/>
</dbReference>
<dbReference type="InterPro" id="IPR007921">
    <property type="entry name" value="CHAP_dom"/>
</dbReference>
<evidence type="ECO:0000313" key="3">
    <source>
        <dbReference type="Proteomes" id="UP000219452"/>
    </source>
</evidence>
<evidence type="ECO:0000313" key="2">
    <source>
        <dbReference type="EMBL" id="SOD81037.1"/>
    </source>
</evidence>
<dbReference type="Proteomes" id="UP000219452">
    <property type="component" value="Unassembled WGS sequence"/>
</dbReference>
<reference evidence="3" key="1">
    <citation type="submission" date="2017-09" db="EMBL/GenBank/DDBJ databases">
        <authorList>
            <person name="Varghese N."/>
            <person name="Submissions S."/>
        </authorList>
    </citation>
    <scope>NUCLEOTIDE SEQUENCE [LARGE SCALE GENOMIC DNA]</scope>
    <source>
        <strain evidence="3">DSM 29961</strain>
    </source>
</reference>
<gene>
    <name evidence="2" type="ORF">SAMN06269250_1653</name>
</gene>
<protein>
    <submittedName>
        <fullName evidence="2">CHAP domain-containing protein</fullName>
    </submittedName>
</protein>
<organism evidence="2 3">
    <name type="scientific">Spirosoma fluviale</name>
    <dbReference type="NCBI Taxonomy" id="1597977"/>
    <lineage>
        <taxon>Bacteria</taxon>
        <taxon>Pseudomonadati</taxon>
        <taxon>Bacteroidota</taxon>
        <taxon>Cytophagia</taxon>
        <taxon>Cytophagales</taxon>
        <taxon>Cytophagaceae</taxon>
        <taxon>Spirosoma</taxon>
    </lineage>
</organism>
<accession>A0A286FCR8</accession>
<dbReference type="RefSeq" id="WP_218840205.1">
    <property type="nucleotide sequence ID" value="NZ_OCNH01000001.1"/>
</dbReference>
<evidence type="ECO:0000259" key="1">
    <source>
        <dbReference type="Pfam" id="PF05257"/>
    </source>
</evidence>
<feature type="domain" description="Peptidase C51" evidence="1">
    <location>
        <begin position="114"/>
        <end position="211"/>
    </location>
</feature>
<name>A0A286FCR8_9BACT</name>
<keyword evidence="3" id="KW-1185">Reference proteome</keyword>